<dbReference type="Proteomes" id="UP000501802">
    <property type="component" value="Chromosome"/>
</dbReference>
<gene>
    <name evidence="2" type="ORF">G8759_04980</name>
</gene>
<dbReference type="SUPFAM" id="SSF53448">
    <property type="entry name" value="Nucleotide-diphospho-sugar transferases"/>
    <property type="match status" value="1"/>
</dbReference>
<dbReference type="InterPro" id="IPR001173">
    <property type="entry name" value="Glyco_trans_2-like"/>
</dbReference>
<dbReference type="EMBL" id="CP050063">
    <property type="protein sequence ID" value="QIP12032.1"/>
    <property type="molecule type" value="Genomic_DNA"/>
</dbReference>
<evidence type="ECO:0000313" key="2">
    <source>
        <dbReference type="EMBL" id="QIP12032.1"/>
    </source>
</evidence>
<dbReference type="AlphaFoldDB" id="A0A6G9AHT1"/>
<protein>
    <submittedName>
        <fullName evidence="2">Glycosyltransferase</fullName>
    </submittedName>
</protein>
<dbReference type="RefSeq" id="WP_167205794.1">
    <property type="nucleotide sequence ID" value="NZ_CP050063.1"/>
</dbReference>
<feature type="domain" description="Glycosyltransferase 2-like" evidence="1">
    <location>
        <begin position="3"/>
        <end position="169"/>
    </location>
</feature>
<accession>A0A6G9AHT1</accession>
<organism evidence="2 3">
    <name type="scientific">Spirosoma aureum</name>
    <dbReference type="NCBI Taxonomy" id="2692134"/>
    <lineage>
        <taxon>Bacteria</taxon>
        <taxon>Pseudomonadati</taxon>
        <taxon>Bacteroidota</taxon>
        <taxon>Cytophagia</taxon>
        <taxon>Cytophagales</taxon>
        <taxon>Cytophagaceae</taxon>
        <taxon>Spirosoma</taxon>
    </lineage>
</organism>
<dbReference type="PANTHER" id="PTHR43685:SF13">
    <property type="entry name" value="O ANTIGEN BIOSYNTHESIS RHAMNOSYLTRANSFERASE RFBN"/>
    <property type="match status" value="1"/>
</dbReference>
<sequence length="301" mass="34332">MISVVIPTFNAAQYLPKLLLALSTQTIQYELIILDSESTDDTCLLLSKAAIPFITVPKSSFNHGTTRNLGVELSKYEIVVFLTQDALPASDTTLEALVKGLQNDANSAMAYGRQLPYPETDIFGRFARYINYPEQSLVKSKSMIPQLGIKTCSCSNSFAVYKKTLLKQIGGFPKNTILGEDVTVAARFILDGYSLVYCAEAQVYHSHTYSIPEEFRRYFDIGVFHQQQREILKAFRKAEAEGFRYVLDESNYLIQMNKKRLLPMQYVRTVAKLVGYRAGKLFNYFPIFLNRKLSMHRSFWK</sequence>
<dbReference type="GO" id="GO:0016740">
    <property type="term" value="F:transferase activity"/>
    <property type="evidence" value="ECO:0007669"/>
    <property type="project" value="UniProtKB-KW"/>
</dbReference>
<dbReference type="KEGG" id="spib:G8759_04980"/>
<name>A0A6G9AHT1_9BACT</name>
<dbReference type="InterPro" id="IPR029044">
    <property type="entry name" value="Nucleotide-diphossugar_trans"/>
</dbReference>
<dbReference type="GO" id="GO:0044010">
    <property type="term" value="P:single-species biofilm formation"/>
    <property type="evidence" value="ECO:0007669"/>
    <property type="project" value="TreeGrafter"/>
</dbReference>
<evidence type="ECO:0000313" key="3">
    <source>
        <dbReference type="Proteomes" id="UP000501802"/>
    </source>
</evidence>
<keyword evidence="2" id="KW-0808">Transferase</keyword>
<dbReference type="Gene3D" id="3.90.550.10">
    <property type="entry name" value="Spore Coat Polysaccharide Biosynthesis Protein SpsA, Chain A"/>
    <property type="match status" value="1"/>
</dbReference>
<keyword evidence="3" id="KW-1185">Reference proteome</keyword>
<proteinExistence type="predicted"/>
<dbReference type="PANTHER" id="PTHR43685">
    <property type="entry name" value="GLYCOSYLTRANSFERASE"/>
    <property type="match status" value="1"/>
</dbReference>
<dbReference type="InterPro" id="IPR050834">
    <property type="entry name" value="Glycosyltransf_2"/>
</dbReference>
<dbReference type="Pfam" id="PF00535">
    <property type="entry name" value="Glycos_transf_2"/>
    <property type="match status" value="1"/>
</dbReference>
<reference evidence="2 3" key="1">
    <citation type="submission" date="2020-03" db="EMBL/GenBank/DDBJ databases">
        <authorList>
            <person name="Kim M.K."/>
        </authorList>
    </citation>
    <scope>NUCLEOTIDE SEQUENCE [LARGE SCALE GENOMIC DNA]</scope>
    <source>
        <strain evidence="2 3">BT328</strain>
    </source>
</reference>
<evidence type="ECO:0000259" key="1">
    <source>
        <dbReference type="Pfam" id="PF00535"/>
    </source>
</evidence>